<evidence type="ECO:0000313" key="1">
    <source>
        <dbReference type="EMBL" id="EDQ33931.1"/>
    </source>
</evidence>
<dbReference type="AlphaFoldDB" id="A9D4P9"/>
<dbReference type="Proteomes" id="UP000004291">
    <property type="component" value="Chromosome"/>
</dbReference>
<dbReference type="SUPFAM" id="SSF46785">
    <property type="entry name" value="Winged helix' DNA-binding domain"/>
    <property type="match status" value="1"/>
</dbReference>
<proteinExistence type="predicted"/>
<dbReference type="STRING" id="411684.HPDFL43_05740"/>
<dbReference type="OrthoDB" id="9853314at2"/>
<reference evidence="1 2" key="2">
    <citation type="submission" date="2012-06" db="EMBL/GenBank/DDBJ databases">
        <authorList>
            <person name="Fiebig A."/>
        </authorList>
    </citation>
    <scope>NUCLEOTIDE SEQUENCE [LARGE SCALE GENOMIC DNA]</scope>
    <source>
        <strain evidence="1 2">DFL-43</strain>
    </source>
</reference>
<dbReference type="EMBL" id="ABIA03000002">
    <property type="protein sequence ID" value="EDQ33931.1"/>
    <property type="molecule type" value="Genomic_DNA"/>
</dbReference>
<dbReference type="InterPro" id="IPR036390">
    <property type="entry name" value="WH_DNA-bd_sf"/>
</dbReference>
<organism evidence="1 2">
    <name type="scientific">Hoeflea phototrophica (strain DSM 17068 / NCIMB 14078 / DFL-43)</name>
    <dbReference type="NCBI Taxonomy" id="411684"/>
    <lineage>
        <taxon>Bacteria</taxon>
        <taxon>Pseudomonadati</taxon>
        <taxon>Pseudomonadota</taxon>
        <taxon>Alphaproteobacteria</taxon>
        <taxon>Hyphomicrobiales</taxon>
        <taxon>Rhizobiaceae</taxon>
        <taxon>Hoeflea</taxon>
    </lineage>
</organism>
<evidence type="ECO:0000313" key="2">
    <source>
        <dbReference type="Proteomes" id="UP000004291"/>
    </source>
</evidence>
<reference evidence="1 2" key="1">
    <citation type="submission" date="2007-10" db="EMBL/GenBank/DDBJ databases">
        <authorList>
            <person name="Wagner-Dobler I."/>
            <person name="Ferriera S."/>
            <person name="Johnson J."/>
            <person name="Kravitz S."/>
            <person name="Beeson K."/>
            <person name="Sutton G."/>
            <person name="Rogers Y.-H."/>
            <person name="Friedman R."/>
            <person name="Frazier M."/>
            <person name="Venter J.C."/>
        </authorList>
    </citation>
    <scope>NUCLEOTIDE SEQUENCE [LARGE SCALE GENOMIC DNA]</scope>
    <source>
        <strain evidence="1 2">DFL-43</strain>
    </source>
</reference>
<sequence length="198" mass="20845">MNAGLGSSWFVGPFPHIAAVEPVGSFGSPEAIAPHFAALPMAERQSAVLMMRELGLGDGPIAAAVDLPVDDVARLATRCCPPVGIKGDPDDTRGSRTALLLKRPVDSAAVDRTLDDALLTIDALRVAAGAGPDAGFELTNGELCQAMGFGIETARRRMQALETRGLIARTLRPGQHQLVVVTPVGHRRLSILNRRAAQ</sequence>
<protein>
    <submittedName>
        <fullName evidence="1">Uncharacterized protein</fullName>
    </submittedName>
</protein>
<dbReference type="RefSeq" id="WP_007196937.1">
    <property type="nucleotide sequence ID" value="NZ_CM002917.1"/>
</dbReference>
<comment type="caution">
    <text evidence="1">The sequence shown here is derived from an EMBL/GenBank/DDBJ whole genome shotgun (WGS) entry which is preliminary data.</text>
</comment>
<keyword evidence="2" id="KW-1185">Reference proteome</keyword>
<accession>A9D4P9</accession>
<name>A9D4P9_HOEPD</name>
<dbReference type="HOGENOM" id="CLU_1376515_0_0_5"/>
<gene>
    <name evidence="1" type="ORF">HPDFL43_05740</name>
</gene>